<feature type="region of interest" description="Disordered" evidence="1">
    <location>
        <begin position="1"/>
        <end position="48"/>
    </location>
</feature>
<dbReference type="VEuPathDB" id="FungiDB:PV07_10181"/>
<dbReference type="AlphaFoldDB" id="A0A0D2C221"/>
<reference evidence="2 3" key="1">
    <citation type="submission" date="2015-01" db="EMBL/GenBank/DDBJ databases">
        <title>The Genome Sequence of Cladophialophora immunda CBS83496.</title>
        <authorList>
            <consortium name="The Broad Institute Genomics Platform"/>
            <person name="Cuomo C."/>
            <person name="de Hoog S."/>
            <person name="Gorbushina A."/>
            <person name="Stielow B."/>
            <person name="Teixiera M."/>
            <person name="Abouelleil A."/>
            <person name="Chapman S.B."/>
            <person name="Priest M."/>
            <person name="Young S.K."/>
            <person name="Wortman J."/>
            <person name="Nusbaum C."/>
            <person name="Birren B."/>
        </authorList>
    </citation>
    <scope>NUCLEOTIDE SEQUENCE [LARGE SCALE GENOMIC DNA]</scope>
    <source>
        <strain evidence="2 3">CBS 83496</strain>
    </source>
</reference>
<evidence type="ECO:0000313" key="2">
    <source>
        <dbReference type="EMBL" id="KIW24470.1"/>
    </source>
</evidence>
<name>A0A0D2C221_9EURO</name>
<evidence type="ECO:0000313" key="3">
    <source>
        <dbReference type="Proteomes" id="UP000054466"/>
    </source>
</evidence>
<dbReference type="OrthoDB" id="5376287at2759"/>
<dbReference type="GeneID" id="27349375"/>
<dbReference type="RefSeq" id="XP_016244686.1">
    <property type="nucleotide sequence ID" value="XM_016397495.1"/>
</dbReference>
<dbReference type="EMBL" id="KN847045">
    <property type="protein sequence ID" value="KIW24470.1"/>
    <property type="molecule type" value="Genomic_DNA"/>
</dbReference>
<protein>
    <submittedName>
        <fullName evidence="2">Uncharacterized protein</fullName>
    </submittedName>
</protein>
<dbReference type="STRING" id="569365.A0A0D2C221"/>
<gene>
    <name evidence="2" type="ORF">PV07_10181</name>
</gene>
<keyword evidence="3" id="KW-1185">Reference proteome</keyword>
<feature type="compositionally biased region" description="Basic and acidic residues" evidence="1">
    <location>
        <begin position="28"/>
        <end position="48"/>
    </location>
</feature>
<dbReference type="PANTHER" id="PTHR37540">
    <property type="entry name" value="TRANSCRIPTION FACTOR (ACR-2), PUTATIVE-RELATED-RELATED"/>
    <property type="match status" value="1"/>
</dbReference>
<proteinExistence type="predicted"/>
<sequence>MFVTYTHPCQLKDRDKQQQVSSFAARRQPTETGKKRSERKTRDSKTRSFEPLVWRAVNSKPRGRAKFENKRPQTRPLPEAGVSDLLAPLVGNLGGVRDDPFQSYPIEATYLVKWAVDQYVQDVAIKSRELFTDANGDNWLMSYRFSVSLQSELLFECLVLYTLCQLPPSYRPFPALRQICLQYRASILKKLRQRISNPRLCADDTTLHAITSLLGSDFHMAEDDYVEMHRAGLRQVIAMRGGLENGSFDAMTKLMVTSTEFVCDMAIKRRRQTQLKPITPELILQYPKHPFPSELSDMATKLPGGFRELALTCKISIQTIGLLYELTSRVSGEHPEALPHVWGQSEQFELMRVVATEAVPKLERQICLLALMFERSWLATTSDSAAPRRLYGRVGQVFRDRLREVTQNMTELGSQVDSDFMIWATMITVTTADESKLSEEERKELMALIFMLCPQMKSWDTTMASLKRYYWNEPLMTQWHSEWSCARSCNP</sequence>
<dbReference type="HOGENOM" id="CLU_542900_0_0_1"/>
<dbReference type="PANTHER" id="PTHR37540:SF5">
    <property type="entry name" value="TRANSCRIPTION FACTOR DOMAIN-CONTAINING PROTEIN"/>
    <property type="match status" value="1"/>
</dbReference>
<organism evidence="2 3">
    <name type="scientific">Cladophialophora immunda</name>
    <dbReference type="NCBI Taxonomy" id="569365"/>
    <lineage>
        <taxon>Eukaryota</taxon>
        <taxon>Fungi</taxon>
        <taxon>Dikarya</taxon>
        <taxon>Ascomycota</taxon>
        <taxon>Pezizomycotina</taxon>
        <taxon>Eurotiomycetes</taxon>
        <taxon>Chaetothyriomycetidae</taxon>
        <taxon>Chaetothyriales</taxon>
        <taxon>Herpotrichiellaceae</taxon>
        <taxon>Cladophialophora</taxon>
    </lineage>
</organism>
<accession>A0A0D2C221</accession>
<dbReference type="Proteomes" id="UP000054466">
    <property type="component" value="Unassembled WGS sequence"/>
</dbReference>
<evidence type="ECO:0000256" key="1">
    <source>
        <dbReference type="SAM" id="MobiDB-lite"/>
    </source>
</evidence>